<evidence type="ECO:0000259" key="12">
    <source>
        <dbReference type="Pfam" id="PF06397"/>
    </source>
</evidence>
<keyword evidence="6" id="KW-0249">Electron transport</keyword>
<feature type="domain" description="Desulfoferrodoxin N-terminal" evidence="12">
    <location>
        <begin position="6"/>
        <end position="34"/>
    </location>
</feature>
<dbReference type="RefSeq" id="WP_036373597.1">
    <property type="nucleotide sequence ID" value="NZ_CABIWZ010000001.1"/>
</dbReference>
<dbReference type="PANTHER" id="PTHR36541:SF1">
    <property type="entry name" value="SUPEROXIDE REDUCTASE-RELATED"/>
    <property type="match status" value="1"/>
</dbReference>
<evidence type="ECO:0000256" key="2">
    <source>
        <dbReference type="ARBA" id="ARBA00012679"/>
    </source>
</evidence>
<evidence type="ECO:0000259" key="11">
    <source>
        <dbReference type="Pfam" id="PF01880"/>
    </source>
</evidence>
<comment type="similarity">
    <text evidence="1">Belongs to the desulfoferrodoxin family.</text>
</comment>
<keyword evidence="5" id="KW-0479">Metal-binding</keyword>
<dbReference type="GO" id="GO:0005506">
    <property type="term" value="F:iron ion binding"/>
    <property type="evidence" value="ECO:0007669"/>
    <property type="project" value="InterPro"/>
</dbReference>
<dbReference type="Gene3D" id="2.60.40.730">
    <property type="entry name" value="SOR catalytic domain"/>
    <property type="match status" value="1"/>
</dbReference>
<dbReference type="eggNOG" id="COG2033">
    <property type="taxonomic scope" value="Bacteria"/>
</dbReference>
<sequence>MAKRFFVCEKCGNIVGLIKDAGGPLSCCGQPMKELIPNTVDAAAEKHVPVITLDREGGEVTVQVGTVAHPMLPEHFIEWIHLETENGAQIKHLKPGETPEAVFMLAGGEKPVAAFAYCNLHGLWKAEFHED</sequence>
<evidence type="ECO:0000256" key="4">
    <source>
        <dbReference type="ARBA" id="ARBA00022448"/>
    </source>
</evidence>
<evidence type="ECO:0000256" key="6">
    <source>
        <dbReference type="ARBA" id="ARBA00022982"/>
    </source>
</evidence>
<dbReference type="InterPro" id="IPR038094">
    <property type="entry name" value="Desulfoferrodoxin_N_sf"/>
</dbReference>
<evidence type="ECO:0000256" key="1">
    <source>
        <dbReference type="ARBA" id="ARBA00005941"/>
    </source>
</evidence>
<dbReference type="Gene3D" id="2.20.28.100">
    <property type="entry name" value="Desulphoferrodoxin, N-terminal domain"/>
    <property type="match status" value="1"/>
</dbReference>
<dbReference type="InterPro" id="IPR002742">
    <property type="entry name" value="Desulfoferrodoxin_Fe-bd_dom"/>
</dbReference>
<dbReference type="GO" id="GO:0050605">
    <property type="term" value="F:superoxide reductase activity"/>
    <property type="evidence" value="ECO:0007669"/>
    <property type="project" value="UniProtKB-EC"/>
</dbReference>
<evidence type="ECO:0000256" key="10">
    <source>
        <dbReference type="ARBA" id="ARBA00047448"/>
    </source>
</evidence>
<name>A0A173WJ96_9FIRM</name>
<dbReference type="Pfam" id="PF06397">
    <property type="entry name" value="Desulfoferrod_N"/>
    <property type="match status" value="1"/>
</dbReference>
<keyword evidence="13" id="KW-0560">Oxidoreductase</keyword>
<dbReference type="InterPro" id="IPR004462">
    <property type="entry name" value="Desulfoferrodoxin_N"/>
</dbReference>
<dbReference type="EMBL" id="CYYU01000001">
    <property type="protein sequence ID" value="CUN38547.1"/>
    <property type="molecule type" value="Genomic_DNA"/>
</dbReference>
<evidence type="ECO:0000256" key="9">
    <source>
        <dbReference type="ARBA" id="ARBA00031398"/>
    </source>
</evidence>
<keyword evidence="14" id="KW-1185">Reference proteome</keyword>
<dbReference type="OrthoDB" id="9814936at2"/>
<dbReference type="InterPro" id="IPR051233">
    <property type="entry name" value="Desulfoferrodoxin_SOR"/>
</dbReference>
<reference evidence="13 14" key="1">
    <citation type="submission" date="2015-09" db="EMBL/GenBank/DDBJ databases">
        <authorList>
            <consortium name="Pathogen Informatics"/>
        </authorList>
    </citation>
    <scope>NUCLEOTIDE SEQUENCE [LARGE SCALE GENOMIC DNA]</scope>
    <source>
        <strain evidence="13 14">2789STDY5608828</strain>
    </source>
</reference>
<evidence type="ECO:0000313" key="14">
    <source>
        <dbReference type="Proteomes" id="UP000095546"/>
    </source>
</evidence>
<evidence type="ECO:0000256" key="3">
    <source>
        <dbReference type="ARBA" id="ARBA00014839"/>
    </source>
</evidence>
<accession>A0A173WJ96</accession>
<comment type="catalytic activity">
    <reaction evidence="10">
        <text>reduced [rubredoxin] + superoxide + 2 H(+) = oxidized [rubredoxin] + H2O2</text>
        <dbReference type="Rhea" id="RHEA:21324"/>
        <dbReference type="Rhea" id="RHEA-COMP:10302"/>
        <dbReference type="Rhea" id="RHEA-COMP:10303"/>
        <dbReference type="ChEBI" id="CHEBI:15378"/>
        <dbReference type="ChEBI" id="CHEBI:16240"/>
        <dbReference type="ChEBI" id="CHEBI:18421"/>
        <dbReference type="ChEBI" id="CHEBI:29033"/>
        <dbReference type="ChEBI" id="CHEBI:29034"/>
        <dbReference type="EC" id="1.15.1.2"/>
    </reaction>
</comment>
<evidence type="ECO:0000256" key="5">
    <source>
        <dbReference type="ARBA" id="ARBA00022723"/>
    </source>
</evidence>
<dbReference type="Pfam" id="PF01880">
    <property type="entry name" value="Desulfoferrodox"/>
    <property type="match status" value="1"/>
</dbReference>
<dbReference type="SUPFAM" id="SSF49367">
    <property type="entry name" value="Superoxide reductase-like"/>
    <property type="match status" value="1"/>
</dbReference>
<dbReference type="GeneID" id="83709647"/>
<dbReference type="STRING" id="187979.ERS852385_00248"/>
<evidence type="ECO:0000256" key="8">
    <source>
        <dbReference type="ARBA" id="ARBA00024690"/>
    </source>
</evidence>
<comment type="function">
    <text evidence="8">Catalyzes the one-electron reduction of superoxide anion radical to hydrogen peroxide at a nonheme ferrous iron center. Plays a fundamental role in case of oxidative stress via its superoxide detoxification activity.</text>
</comment>
<keyword evidence="4" id="KW-0813">Transport</keyword>
<dbReference type="EC" id="1.15.1.2" evidence="2"/>
<dbReference type="PANTHER" id="PTHR36541">
    <property type="entry name" value="SUPEROXIDE REDUCTASE-RELATED"/>
    <property type="match status" value="1"/>
</dbReference>
<dbReference type="Proteomes" id="UP000095546">
    <property type="component" value="Unassembled WGS sequence"/>
</dbReference>
<organism evidence="13 14">
    <name type="scientific">Mitsuokella jalaludinii</name>
    <dbReference type="NCBI Taxonomy" id="187979"/>
    <lineage>
        <taxon>Bacteria</taxon>
        <taxon>Bacillati</taxon>
        <taxon>Bacillota</taxon>
        <taxon>Negativicutes</taxon>
        <taxon>Selenomonadales</taxon>
        <taxon>Selenomonadaceae</taxon>
        <taxon>Mitsuokella</taxon>
    </lineage>
</organism>
<protein>
    <recommendedName>
        <fullName evidence="3">Desulfoferrodoxin</fullName>
        <ecNumber evidence="2">1.15.1.2</ecNumber>
    </recommendedName>
    <alternativeName>
        <fullName evidence="9">Superoxide reductase</fullName>
    </alternativeName>
</protein>
<proteinExistence type="inferred from homology"/>
<dbReference type="NCBIfam" id="TIGR00332">
    <property type="entry name" value="neela_ferrous"/>
    <property type="match status" value="1"/>
</dbReference>
<gene>
    <name evidence="13" type="primary">dfx</name>
    <name evidence="13" type="ORF">ERS852385_00248</name>
</gene>
<dbReference type="SUPFAM" id="SSF57802">
    <property type="entry name" value="Rubredoxin-like"/>
    <property type="match status" value="1"/>
</dbReference>
<keyword evidence="7" id="KW-0408">Iron</keyword>
<feature type="domain" description="Desulfoferrodoxin ferrous iron-binding" evidence="11">
    <location>
        <begin position="40"/>
        <end position="126"/>
    </location>
</feature>
<evidence type="ECO:0000313" key="13">
    <source>
        <dbReference type="EMBL" id="CUN38547.1"/>
    </source>
</evidence>
<dbReference type="AlphaFoldDB" id="A0A173WJ96"/>
<dbReference type="InterPro" id="IPR036073">
    <property type="entry name" value="Desulfoferrodoxin_Fe-bd_dom_sf"/>
</dbReference>
<evidence type="ECO:0000256" key="7">
    <source>
        <dbReference type="ARBA" id="ARBA00023004"/>
    </source>
</evidence>